<dbReference type="GO" id="GO:0005737">
    <property type="term" value="C:cytoplasm"/>
    <property type="evidence" value="ECO:0007669"/>
    <property type="project" value="TreeGrafter"/>
</dbReference>
<gene>
    <name evidence="6" type="ORF">ECPE_LOCUS1700</name>
</gene>
<evidence type="ECO:0000256" key="5">
    <source>
        <dbReference type="ARBA" id="ARBA00038874"/>
    </source>
</evidence>
<dbReference type="WBParaSite" id="ECPE_0000170101-mRNA-1">
    <property type="protein sequence ID" value="ECPE_0000170101-mRNA-1"/>
    <property type="gene ID" value="ECPE_0000170101"/>
</dbReference>
<accession>A0A183A416</accession>
<dbReference type="Pfam" id="PF01633">
    <property type="entry name" value="Choline_kinase"/>
    <property type="match status" value="1"/>
</dbReference>
<protein>
    <recommendedName>
        <fullName evidence="5">ethanolamine kinase</fullName>
        <ecNumber evidence="5">2.7.1.82</ecNumber>
    </recommendedName>
</protein>
<keyword evidence="1" id="KW-0443">Lipid metabolism</keyword>
<dbReference type="EMBL" id="UZAN01013454">
    <property type="protein sequence ID" value="VDP44515.1"/>
    <property type="molecule type" value="Genomic_DNA"/>
</dbReference>
<proteinExistence type="inferred from homology"/>
<name>A0A183A416_9TREM</name>
<organism evidence="8">
    <name type="scientific">Echinostoma caproni</name>
    <dbReference type="NCBI Taxonomy" id="27848"/>
    <lineage>
        <taxon>Eukaryota</taxon>
        <taxon>Metazoa</taxon>
        <taxon>Spiralia</taxon>
        <taxon>Lophotrochozoa</taxon>
        <taxon>Platyhelminthes</taxon>
        <taxon>Trematoda</taxon>
        <taxon>Digenea</taxon>
        <taxon>Plagiorchiida</taxon>
        <taxon>Echinostomata</taxon>
        <taxon>Echinostomatoidea</taxon>
        <taxon>Echinostomatidae</taxon>
        <taxon>Echinostoma</taxon>
    </lineage>
</organism>
<evidence type="ECO:0000256" key="1">
    <source>
        <dbReference type="ARBA" id="ARBA00023209"/>
    </source>
</evidence>
<dbReference type="PANTHER" id="PTHR22603">
    <property type="entry name" value="CHOLINE/ETHANOALAMINE KINASE"/>
    <property type="match status" value="1"/>
</dbReference>
<dbReference type="PANTHER" id="PTHR22603:SF66">
    <property type="entry name" value="ETHANOLAMINE KINASE"/>
    <property type="match status" value="1"/>
</dbReference>
<evidence type="ECO:0000256" key="4">
    <source>
        <dbReference type="ARBA" id="ARBA00038211"/>
    </source>
</evidence>
<keyword evidence="7" id="KW-1185">Reference proteome</keyword>
<keyword evidence="1" id="KW-0594">Phospholipid biosynthesis</keyword>
<keyword evidence="2" id="KW-1208">Phospholipid metabolism</keyword>
<evidence type="ECO:0000313" key="6">
    <source>
        <dbReference type="EMBL" id="VDP44515.1"/>
    </source>
</evidence>
<dbReference type="AlphaFoldDB" id="A0A183A416"/>
<dbReference type="GO" id="GO:0004305">
    <property type="term" value="F:ethanolamine kinase activity"/>
    <property type="evidence" value="ECO:0007669"/>
    <property type="project" value="UniProtKB-EC"/>
</dbReference>
<evidence type="ECO:0000256" key="3">
    <source>
        <dbReference type="ARBA" id="ARBA00037883"/>
    </source>
</evidence>
<dbReference type="Gene3D" id="3.30.200.20">
    <property type="entry name" value="Phosphorylase Kinase, domain 1"/>
    <property type="match status" value="1"/>
</dbReference>
<dbReference type="Proteomes" id="UP000272942">
    <property type="component" value="Unassembled WGS sequence"/>
</dbReference>
<evidence type="ECO:0000313" key="8">
    <source>
        <dbReference type="WBParaSite" id="ECPE_0000170101-mRNA-1"/>
    </source>
</evidence>
<comment type="pathway">
    <text evidence="3">Phospholipid metabolism; phosphatidylethanolamine biosynthesis; phosphatidylethanolamine from ethanolamine: step 1/3.</text>
</comment>
<reference evidence="6 7" key="2">
    <citation type="submission" date="2018-11" db="EMBL/GenBank/DDBJ databases">
        <authorList>
            <consortium name="Pathogen Informatics"/>
        </authorList>
    </citation>
    <scope>NUCLEOTIDE SEQUENCE [LARGE SCALE GENOMIC DNA]</scope>
    <source>
        <strain evidence="6 7">Egypt</strain>
    </source>
</reference>
<keyword evidence="1" id="KW-0444">Lipid biosynthesis</keyword>
<comment type="similarity">
    <text evidence="4">Belongs to the choline/ethanolamine kinase family.</text>
</comment>
<evidence type="ECO:0000313" key="7">
    <source>
        <dbReference type="Proteomes" id="UP000272942"/>
    </source>
</evidence>
<dbReference type="SUPFAM" id="SSF56112">
    <property type="entry name" value="Protein kinase-like (PK-like)"/>
    <property type="match status" value="1"/>
</dbReference>
<dbReference type="EC" id="2.7.1.82" evidence="5"/>
<sequence length="148" mass="16419">MAGKTTSVVAHQHVFSHDLRSASFVVQDFSIDGPNDISGLEKLVLTTFPHLAGTKLDVHVLDDGLSNLLLRVDCVQQNEESFAFLVRINGLETNSIVDRELELNCMCALCEIRGVPKVYCVFNNGISYSYAKGRAMALPDFLLGDYHW</sequence>
<reference evidence="8" key="1">
    <citation type="submission" date="2016-06" db="UniProtKB">
        <authorList>
            <consortium name="WormBaseParasite"/>
        </authorList>
    </citation>
    <scope>IDENTIFICATION</scope>
</reference>
<dbReference type="OrthoDB" id="10267235at2759"/>
<dbReference type="GO" id="GO:0006646">
    <property type="term" value="P:phosphatidylethanolamine biosynthetic process"/>
    <property type="evidence" value="ECO:0007669"/>
    <property type="project" value="TreeGrafter"/>
</dbReference>
<dbReference type="InterPro" id="IPR011009">
    <property type="entry name" value="Kinase-like_dom_sf"/>
</dbReference>
<evidence type="ECO:0000256" key="2">
    <source>
        <dbReference type="ARBA" id="ARBA00023264"/>
    </source>
</evidence>